<accession>A0A481Z652</accession>
<proteinExistence type="predicted"/>
<gene>
    <name evidence="1" type="ORF">LCPAC102_00400</name>
</gene>
<reference evidence="1" key="1">
    <citation type="journal article" date="2019" name="MBio">
        <title>Virus Genomes from Deep Sea Sediments Expand the Ocean Megavirome and Support Independent Origins of Viral Gigantism.</title>
        <authorList>
            <person name="Backstrom D."/>
            <person name="Yutin N."/>
            <person name="Jorgensen S.L."/>
            <person name="Dharamshi J."/>
            <person name="Homa F."/>
            <person name="Zaremba-Niedwiedzka K."/>
            <person name="Spang A."/>
            <person name="Wolf Y.I."/>
            <person name="Koonin E.V."/>
            <person name="Ettema T.J."/>
        </authorList>
    </citation>
    <scope>NUCLEOTIDE SEQUENCE</scope>
</reference>
<organism evidence="1">
    <name type="scientific">Pithovirus LCPAC102</name>
    <dbReference type="NCBI Taxonomy" id="2506587"/>
    <lineage>
        <taxon>Viruses</taxon>
        <taxon>Pithoviruses</taxon>
    </lineage>
</organism>
<name>A0A481Z652_9VIRU</name>
<dbReference type="EMBL" id="MK500466">
    <property type="protein sequence ID" value="QBK90130.1"/>
    <property type="molecule type" value="Genomic_DNA"/>
</dbReference>
<evidence type="ECO:0000313" key="1">
    <source>
        <dbReference type="EMBL" id="QBK90130.1"/>
    </source>
</evidence>
<protein>
    <submittedName>
        <fullName evidence="1">Uncharacterized protein</fullName>
    </submittedName>
</protein>
<sequence length="120" mass="14329">MTDRLLKIIKSNIIVKKRFICELVCVSNDKMYEYNNINVFNDQGKFIKFIKRPLWFICAIEILNIIYISCINAKNKLLIQIINSGYKQRLITLILNLIKWDYYGKQYINIIEKNIGYTLK</sequence>